<dbReference type="PANTHER" id="PTHR13061">
    <property type="entry name" value="DYNACTIN SUBUNIT P25"/>
    <property type="match status" value="1"/>
</dbReference>
<dbReference type="InterPro" id="IPR011004">
    <property type="entry name" value="Trimer_LpxA-like_sf"/>
</dbReference>
<dbReference type="Gene3D" id="2.160.10.10">
    <property type="entry name" value="Hexapeptide repeat proteins"/>
    <property type="match status" value="1"/>
</dbReference>
<reference evidence="1 2" key="1">
    <citation type="submission" date="2014-06" db="EMBL/GenBank/DDBJ databases">
        <title>Draft genome sequence of iron oxidizing acidophile Leptospirillum ferriphilum DSM14647.</title>
        <authorList>
            <person name="Cardenas J.P."/>
            <person name="Lazcano M."/>
            <person name="Ossandon F.J."/>
            <person name="Corbett M."/>
            <person name="Holmes D.S."/>
            <person name="Watkin E."/>
        </authorList>
    </citation>
    <scope>NUCLEOTIDE SEQUENCE [LARGE SCALE GENOMIC DNA]</scope>
    <source>
        <strain evidence="1 2">DSM 14647</strain>
    </source>
</reference>
<evidence type="ECO:0000313" key="1">
    <source>
        <dbReference type="EMBL" id="KGA95101.1"/>
    </source>
</evidence>
<dbReference type="InterPro" id="IPR001451">
    <property type="entry name" value="Hexapep"/>
</dbReference>
<dbReference type="CDD" id="cd04645">
    <property type="entry name" value="LbH_gamma_CA_like"/>
    <property type="match status" value="1"/>
</dbReference>
<dbReference type="PATRIC" id="fig|178606.4.peg.320"/>
<name>A0A094YPE4_9BACT</name>
<dbReference type="SUPFAM" id="SSF51161">
    <property type="entry name" value="Trimeric LpxA-like enzymes"/>
    <property type="match status" value="1"/>
</dbReference>
<dbReference type="Proteomes" id="UP000029452">
    <property type="component" value="Unassembled WGS sequence"/>
</dbReference>
<evidence type="ECO:0000313" key="2">
    <source>
        <dbReference type="Proteomes" id="UP000029452"/>
    </source>
</evidence>
<organism evidence="1 2">
    <name type="scientific">Leptospirillum ferriphilum</name>
    <dbReference type="NCBI Taxonomy" id="178606"/>
    <lineage>
        <taxon>Bacteria</taxon>
        <taxon>Pseudomonadati</taxon>
        <taxon>Nitrospirota</taxon>
        <taxon>Nitrospiria</taxon>
        <taxon>Nitrospirales</taxon>
        <taxon>Nitrospiraceae</taxon>
        <taxon>Leptospirillum</taxon>
    </lineage>
</organism>
<dbReference type="InterPro" id="IPR050484">
    <property type="entry name" value="Transf_Hexapept/Carb_Anhydrase"/>
</dbReference>
<comment type="caution">
    <text evidence="1">The sequence shown here is derived from an EMBL/GenBank/DDBJ whole genome shotgun (WGS) entry which is preliminary data.</text>
</comment>
<dbReference type="InterPro" id="IPR047324">
    <property type="entry name" value="LbH_gamma_CA-like"/>
</dbReference>
<accession>A0A094YPE4</accession>
<sequence length="240" mass="26104">MFFLSLSRACILSGTGTSFHFLFCTFSAKIGTEYDSLILSRLSIVLHCRHPQKMKPCSLKGDNVILSYKGLLPKIDPSVWIADSAQVIGDVVIGPESSVWFSAVIRGDVHRIRIGARTNIQDLCVLHVTRKTFPLSIGDDVTVGHRVILHGCTLGNRILVGMGSIVMDGAVIGDDVIIGAGSLVTENTVVEPGSLILGSPARIRRKLTEDEKRWLLRSATNYVSDRLDYASPEDSSGNQP</sequence>
<proteinExistence type="predicted"/>
<protein>
    <submittedName>
        <fullName evidence="1">Carbonic anhydrase, family 3</fullName>
    </submittedName>
</protein>
<dbReference type="Pfam" id="PF00132">
    <property type="entry name" value="Hexapep"/>
    <property type="match status" value="1"/>
</dbReference>
<dbReference type="PANTHER" id="PTHR13061:SF29">
    <property type="entry name" value="GAMMA CARBONIC ANHYDRASE-LIKE 1, MITOCHONDRIAL-RELATED"/>
    <property type="match status" value="1"/>
</dbReference>
<dbReference type="AlphaFoldDB" id="A0A094YPE4"/>
<dbReference type="EMBL" id="JPGK01000001">
    <property type="protein sequence ID" value="KGA95101.1"/>
    <property type="molecule type" value="Genomic_DNA"/>
</dbReference>
<gene>
    <name evidence="1" type="ORF">LptCag_2535</name>
</gene>